<dbReference type="EMBL" id="MU006219">
    <property type="protein sequence ID" value="KAF2830346.1"/>
    <property type="molecule type" value="Genomic_DNA"/>
</dbReference>
<dbReference type="Proteomes" id="UP000799424">
    <property type="component" value="Unassembled WGS sequence"/>
</dbReference>
<accession>A0A6A7AAV8</accession>
<sequence length="294" mass="30981">MMPFDINTTDTEIIKTLGNGAAGKTFVITGPSQAGIGSQVAIALASANPKLLILAGRNESKIAPVVEAIKSANSKVEVKIVPLDLLSLKSVHAAVDHIKGITSHVDFLINNAGVMATRKYVTSEDGVENQFAANYLGHFLLSNLMIKDGLIGSGGVILNVGSLGYQMADINYGDINFSNGKTYNGWKAYGQAKSAQLLGTRGLANRVKGKGIAVLIAHPGVTLESSLLVNSAIDQEYFGEAFALAIERNEGKPLPPQNMVSLKQAAGVVLYTALSPDLRSKHAPKTVEAKREVG</sequence>
<evidence type="ECO:0000256" key="2">
    <source>
        <dbReference type="ARBA" id="ARBA00023002"/>
    </source>
</evidence>
<dbReference type="SUPFAM" id="SSF51735">
    <property type="entry name" value="NAD(P)-binding Rossmann-fold domains"/>
    <property type="match status" value="1"/>
</dbReference>
<keyword evidence="2" id="KW-0560">Oxidoreductase</keyword>
<proteinExistence type="inferred from homology"/>
<dbReference type="PRINTS" id="PR00081">
    <property type="entry name" value="GDHRDH"/>
</dbReference>
<dbReference type="GO" id="GO:0016491">
    <property type="term" value="F:oxidoreductase activity"/>
    <property type="evidence" value="ECO:0007669"/>
    <property type="project" value="UniProtKB-KW"/>
</dbReference>
<gene>
    <name evidence="4" type="ORF">CC86DRAFT_391292</name>
</gene>
<keyword evidence="5" id="KW-1185">Reference proteome</keyword>
<dbReference type="AlphaFoldDB" id="A0A6A7AAV8"/>
<dbReference type="Gene3D" id="3.40.50.720">
    <property type="entry name" value="NAD(P)-binding Rossmann-like Domain"/>
    <property type="match status" value="1"/>
</dbReference>
<dbReference type="PANTHER" id="PTHR24320:SF283">
    <property type="entry name" value="RETINOL DEHYDROGENASE 11"/>
    <property type="match status" value="1"/>
</dbReference>
<comment type="similarity">
    <text evidence="1 3">Belongs to the short-chain dehydrogenases/reductases (SDR) family.</text>
</comment>
<dbReference type="OrthoDB" id="191139at2759"/>
<dbReference type="PRINTS" id="PR00080">
    <property type="entry name" value="SDRFAMILY"/>
</dbReference>
<dbReference type="InterPro" id="IPR036291">
    <property type="entry name" value="NAD(P)-bd_dom_sf"/>
</dbReference>
<dbReference type="Pfam" id="PF00106">
    <property type="entry name" value="adh_short"/>
    <property type="match status" value="1"/>
</dbReference>
<name>A0A6A7AAV8_9PLEO</name>
<dbReference type="PANTHER" id="PTHR24320">
    <property type="entry name" value="RETINOL DEHYDROGENASE"/>
    <property type="match status" value="1"/>
</dbReference>
<protein>
    <submittedName>
        <fullName evidence="4">NAD(P)-binding protein</fullName>
    </submittedName>
</protein>
<evidence type="ECO:0000256" key="3">
    <source>
        <dbReference type="RuleBase" id="RU000363"/>
    </source>
</evidence>
<organism evidence="4 5">
    <name type="scientific">Ophiobolus disseminans</name>
    <dbReference type="NCBI Taxonomy" id="1469910"/>
    <lineage>
        <taxon>Eukaryota</taxon>
        <taxon>Fungi</taxon>
        <taxon>Dikarya</taxon>
        <taxon>Ascomycota</taxon>
        <taxon>Pezizomycotina</taxon>
        <taxon>Dothideomycetes</taxon>
        <taxon>Pleosporomycetidae</taxon>
        <taxon>Pleosporales</taxon>
        <taxon>Pleosporineae</taxon>
        <taxon>Phaeosphaeriaceae</taxon>
        <taxon>Ophiobolus</taxon>
    </lineage>
</organism>
<dbReference type="InterPro" id="IPR002347">
    <property type="entry name" value="SDR_fam"/>
</dbReference>
<evidence type="ECO:0000313" key="5">
    <source>
        <dbReference type="Proteomes" id="UP000799424"/>
    </source>
</evidence>
<evidence type="ECO:0000313" key="4">
    <source>
        <dbReference type="EMBL" id="KAF2830346.1"/>
    </source>
</evidence>
<reference evidence="4" key="1">
    <citation type="journal article" date="2020" name="Stud. Mycol.">
        <title>101 Dothideomycetes genomes: a test case for predicting lifestyles and emergence of pathogens.</title>
        <authorList>
            <person name="Haridas S."/>
            <person name="Albert R."/>
            <person name="Binder M."/>
            <person name="Bloem J."/>
            <person name="Labutti K."/>
            <person name="Salamov A."/>
            <person name="Andreopoulos B."/>
            <person name="Baker S."/>
            <person name="Barry K."/>
            <person name="Bills G."/>
            <person name="Bluhm B."/>
            <person name="Cannon C."/>
            <person name="Castanera R."/>
            <person name="Culley D."/>
            <person name="Daum C."/>
            <person name="Ezra D."/>
            <person name="Gonzalez J."/>
            <person name="Henrissat B."/>
            <person name="Kuo A."/>
            <person name="Liang C."/>
            <person name="Lipzen A."/>
            <person name="Lutzoni F."/>
            <person name="Magnuson J."/>
            <person name="Mondo S."/>
            <person name="Nolan M."/>
            <person name="Ohm R."/>
            <person name="Pangilinan J."/>
            <person name="Park H.-J."/>
            <person name="Ramirez L."/>
            <person name="Alfaro M."/>
            <person name="Sun H."/>
            <person name="Tritt A."/>
            <person name="Yoshinaga Y."/>
            <person name="Zwiers L.-H."/>
            <person name="Turgeon B."/>
            <person name="Goodwin S."/>
            <person name="Spatafora J."/>
            <person name="Crous P."/>
            <person name="Grigoriev I."/>
        </authorList>
    </citation>
    <scope>NUCLEOTIDE SEQUENCE</scope>
    <source>
        <strain evidence="4">CBS 113818</strain>
    </source>
</reference>
<evidence type="ECO:0000256" key="1">
    <source>
        <dbReference type="ARBA" id="ARBA00006484"/>
    </source>
</evidence>